<gene>
    <name evidence="1" type="ORF">NCTC7915_01457</name>
</gene>
<name>A0AA46H0Q6_9MICO</name>
<evidence type="ECO:0000313" key="2">
    <source>
        <dbReference type="Proteomes" id="UP000254118"/>
    </source>
</evidence>
<comment type="caution">
    <text evidence="1">The sequence shown here is derived from an EMBL/GenBank/DDBJ whole genome shotgun (WGS) entry which is preliminary data.</text>
</comment>
<dbReference type="Proteomes" id="UP000254118">
    <property type="component" value="Unassembled WGS sequence"/>
</dbReference>
<organism evidence="1 2">
    <name type="scientific">Dermatophilus congolensis</name>
    <dbReference type="NCBI Taxonomy" id="1863"/>
    <lineage>
        <taxon>Bacteria</taxon>
        <taxon>Bacillati</taxon>
        <taxon>Actinomycetota</taxon>
        <taxon>Actinomycetes</taxon>
        <taxon>Micrococcales</taxon>
        <taxon>Dermatophilaceae</taxon>
        <taxon>Dermatophilus</taxon>
    </lineage>
</organism>
<protein>
    <submittedName>
        <fullName evidence="1">Uncharacterized protein</fullName>
    </submittedName>
</protein>
<reference evidence="1 2" key="1">
    <citation type="submission" date="2018-06" db="EMBL/GenBank/DDBJ databases">
        <authorList>
            <consortium name="Pathogen Informatics"/>
            <person name="Doyle S."/>
        </authorList>
    </citation>
    <scope>NUCLEOTIDE SEQUENCE [LARGE SCALE GENOMIC DNA]</scope>
    <source>
        <strain evidence="1 2">NCTC7915</strain>
    </source>
</reference>
<dbReference type="EMBL" id="UFYA01000001">
    <property type="protein sequence ID" value="STD10831.1"/>
    <property type="molecule type" value="Genomic_DNA"/>
</dbReference>
<dbReference type="AlphaFoldDB" id="A0AA46H0Q6"/>
<evidence type="ECO:0000313" key="1">
    <source>
        <dbReference type="EMBL" id="STD10831.1"/>
    </source>
</evidence>
<proteinExistence type="predicted"/>
<sequence>MDGPWTGAAVGRLLQSGMVRAGPSMGGGCSGCVEFGAELVDSVGEGGVAGFRIGR</sequence>
<accession>A0AA46H0Q6</accession>